<dbReference type="EMBL" id="UYRS01018909">
    <property type="protein sequence ID" value="VDK41149.1"/>
    <property type="molecule type" value="Genomic_DNA"/>
</dbReference>
<dbReference type="WBParaSite" id="TASK_0000885001-mRNA-1">
    <property type="protein sequence ID" value="TASK_0000885001-mRNA-1"/>
    <property type="gene ID" value="TASK_0000885001"/>
</dbReference>
<dbReference type="AlphaFoldDB" id="A0A0R3WDK5"/>
<evidence type="ECO:0000313" key="1">
    <source>
        <dbReference type="EMBL" id="VDK41149.1"/>
    </source>
</evidence>
<dbReference type="Proteomes" id="UP000282613">
    <property type="component" value="Unassembled WGS sequence"/>
</dbReference>
<reference evidence="3" key="1">
    <citation type="submission" date="2017-02" db="UniProtKB">
        <authorList>
            <consortium name="WormBaseParasite"/>
        </authorList>
    </citation>
    <scope>IDENTIFICATION</scope>
</reference>
<sequence>MRVCAGRGVRVAYVGGNGGSGDGSRGGGGFLTACTLSRLHGRQLQRIFERVPERVASRDAAVITAETGGAMEMQWLDTAIGQLSIGPQSSHK</sequence>
<evidence type="ECO:0000313" key="2">
    <source>
        <dbReference type="Proteomes" id="UP000282613"/>
    </source>
</evidence>
<gene>
    <name evidence="1" type="ORF">TASK_LOCUS8851</name>
</gene>
<organism evidence="3">
    <name type="scientific">Taenia asiatica</name>
    <name type="common">Asian tapeworm</name>
    <dbReference type="NCBI Taxonomy" id="60517"/>
    <lineage>
        <taxon>Eukaryota</taxon>
        <taxon>Metazoa</taxon>
        <taxon>Spiralia</taxon>
        <taxon>Lophotrochozoa</taxon>
        <taxon>Platyhelminthes</taxon>
        <taxon>Cestoda</taxon>
        <taxon>Eucestoda</taxon>
        <taxon>Cyclophyllidea</taxon>
        <taxon>Taeniidae</taxon>
        <taxon>Taenia</taxon>
    </lineage>
</organism>
<proteinExistence type="predicted"/>
<evidence type="ECO:0000313" key="3">
    <source>
        <dbReference type="WBParaSite" id="TASK_0000885001-mRNA-1"/>
    </source>
</evidence>
<name>A0A0R3WDK5_TAEAS</name>
<keyword evidence="2" id="KW-1185">Reference proteome</keyword>
<reference evidence="1 2" key="2">
    <citation type="submission" date="2018-11" db="EMBL/GenBank/DDBJ databases">
        <authorList>
            <consortium name="Pathogen Informatics"/>
        </authorList>
    </citation>
    <scope>NUCLEOTIDE SEQUENCE [LARGE SCALE GENOMIC DNA]</scope>
</reference>
<protein>
    <submittedName>
        <fullName evidence="3">Transcriptional regulator</fullName>
    </submittedName>
</protein>
<accession>A0A0R3WDK5</accession>